<dbReference type="InParanoid" id="A0A0V0QJK0"/>
<evidence type="ECO:0000313" key="3">
    <source>
        <dbReference type="EMBL" id="KRX02430.1"/>
    </source>
</evidence>
<dbReference type="GO" id="GO:0004057">
    <property type="term" value="F:arginyl-tRNA--protein transferase activity"/>
    <property type="evidence" value="ECO:0007669"/>
    <property type="project" value="InterPro"/>
</dbReference>
<comment type="caution">
    <text evidence="3">The sequence shown here is derived from an EMBL/GenBank/DDBJ whole genome shotgun (WGS) entry which is preliminary data.</text>
</comment>
<gene>
    <name evidence="3" type="ORF">PPERSA_10047</name>
</gene>
<protein>
    <recommendedName>
        <fullName evidence="2">N-end aminoacyl transferase N-terminal domain-containing protein</fullName>
    </recommendedName>
</protein>
<dbReference type="Proteomes" id="UP000054937">
    <property type="component" value="Unassembled WGS sequence"/>
</dbReference>
<dbReference type="InterPro" id="IPR030700">
    <property type="entry name" value="N-end_Aminoacyl_Trfase"/>
</dbReference>
<accession>A0A0V0QJK0</accession>
<dbReference type="Pfam" id="PF04376">
    <property type="entry name" value="ATE_N"/>
    <property type="match status" value="1"/>
</dbReference>
<reference evidence="3 4" key="1">
    <citation type="journal article" date="2015" name="Sci. Rep.">
        <title>Genome of the facultative scuticociliatosis pathogen Pseudocohnilembus persalinus provides insight into its virulence through horizontal gene transfer.</title>
        <authorList>
            <person name="Xiong J."/>
            <person name="Wang G."/>
            <person name="Cheng J."/>
            <person name="Tian M."/>
            <person name="Pan X."/>
            <person name="Warren A."/>
            <person name="Jiang C."/>
            <person name="Yuan D."/>
            <person name="Miao W."/>
        </authorList>
    </citation>
    <scope>NUCLEOTIDE SEQUENCE [LARGE SCALE GENOMIC DNA]</scope>
    <source>
        <strain evidence="3">36N120E</strain>
    </source>
</reference>
<dbReference type="OrthoDB" id="293785at2759"/>
<feature type="region of interest" description="Disordered" evidence="1">
    <location>
        <begin position="128"/>
        <end position="151"/>
    </location>
</feature>
<evidence type="ECO:0000259" key="2">
    <source>
        <dbReference type="Pfam" id="PF04376"/>
    </source>
</evidence>
<feature type="domain" description="N-end aminoacyl transferase N-terminal" evidence="2">
    <location>
        <begin position="33"/>
        <end position="100"/>
    </location>
</feature>
<proteinExistence type="predicted"/>
<dbReference type="InterPro" id="IPR007471">
    <property type="entry name" value="N-end_Aminoacyl_Trfase_N"/>
</dbReference>
<sequence length="261" mass="31294">MTTKSQSPLKSVQKNKIINLININSLHTNTQGACGYCQGKTPDRYWVTSGFECDQMGLQEYKQLLDRGWRRCGQYYYKPHIESCCCQPYPIRTNILQFKALQRNSFKERIKKLDKFLNYQENNYQNEGKKQKLNDTISSDSQHEEDNEMENDEIQKIKEYQKDINEYYQQMYCILVQFHKCMQEFYPKYEKQFQELLKTDKDLKHQLNIMWEVGPTTLKKTDNIKYRNEVTQIKYFVYPLLASQKGSQIKASQNRYIHEIS</sequence>
<organism evidence="3 4">
    <name type="scientific">Pseudocohnilembus persalinus</name>
    <name type="common">Ciliate</name>
    <dbReference type="NCBI Taxonomy" id="266149"/>
    <lineage>
        <taxon>Eukaryota</taxon>
        <taxon>Sar</taxon>
        <taxon>Alveolata</taxon>
        <taxon>Ciliophora</taxon>
        <taxon>Intramacronucleata</taxon>
        <taxon>Oligohymenophorea</taxon>
        <taxon>Scuticociliatia</taxon>
        <taxon>Philasterida</taxon>
        <taxon>Pseudocohnilembidae</taxon>
        <taxon>Pseudocohnilembus</taxon>
    </lineage>
</organism>
<dbReference type="PANTHER" id="PTHR21367:SF1">
    <property type="entry name" value="ARGINYL-TRNA--PROTEIN TRANSFERASE 1"/>
    <property type="match status" value="1"/>
</dbReference>
<keyword evidence="4" id="KW-1185">Reference proteome</keyword>
<evidence type="ECO:0000256" key="1">
    <source>
        <dbReference type="SAM" id="MobiDB-lite"/>
    </source>
</evidence>
<dbReference type="EMBL" id="LDAU01000155">
    <property type="protein sequence ID" value="KRX02430.1"/>
    <property type="molecule type" value="Genomic_DNA"/>
</dbReference>
<dbReference type="AlphaFoldDB" id="A0A0V0QJK0"/>
<dbReference type="PANTHER" id="PTHR21367">
    <property type="entry name" value="ARGININE-TRNA-PROTEIN TRANSFERASE 1"/>
    <property type="match status" value="1"/>
</dbReference>
<name>A0A0V0QJK0_PSEPJ</name>
<evidence type="ECO:0000313" key="4">
    <source>
        <dbReference type="Proteomes" id="UP000054937"/>
    </source>
</evidence>
<dbReference type="GO" id="GO:0005737">
    <property type="term" value="C:cytoplasm"/>
    <property type="evidence" value="ECO:0007669"/>
    <property type="project" value="TreeGrafter"/>
</dbReference>